<dbReference type="AlphaFoldDB" id="A0A2M9YFE0"/>
<dbReference type="RefSeq" id="WP_100708365.1">
    <property type="nucleotide sequence ID" value="NZ_NPDR01000001.1"/>
</dbReference>
<dbReference type="Pfam" id="PF07603">
    <property type="entry name" value="Lcl_C"/>
    <property type="match status" value="1"/>
</dbReference>
<evidence type="ECO:0000313" key="4">
    <source>
        <dbReference type="EMBL" id="PJZ50244.1"/>
    </source>
</evidence>
<dbReference type="Pfam" id="PF13205">
    <property type="entry name" value="Big_5"/>
    <property type="match status" value="1"/>
</dbReference>
<evidence type="ECO:0000259" key="2">
    <source>
        <dbReference type="Pfam" id="PF07603"/>
    </source>
</evidence>
<gene>
    <name evidence="4" type="ORF">CH362_00210</name>
</gene>
<dbReference type="PANTHER" id="PTHR35812:SF1">
    <property type="entry name" value="LIPOPROTEIN"/>
    <property type="match status" value="1"/>
</dbReference>
<evidence type="ECO:0000313" key="5">
    <source>
        <dbReference type="Proteomes" id="UP000231926"/>
    </source>
</evidence>
<feature type="domain" description="Lcl C-terminal" evidence="2">
    <location>
        <begin position="380"/>
        <end position="511"/>
    </location>
</feature>
<dbReference type="OrthoDB" id="343463at2"/>
<protein>
    <submittedName>
        <fullName evidence="4">Chitobiase/beta-hexosaminidase</fullName>
    </submittedName>
</protein>
<dbReference type="InterPro" id="IPR032812">
    <property type="entry name" value="SbsA_Ig"/>
</dbReference>
<evidence type="ECO:0000259" key="3">
    <source>
        <dbReference type="Pfam" id="PF13205"/>
    </source>
</evidence>
<keyword evidence="5" id="KW-1185">Reference proteome</keyword>
<dbReference type="InterPro" id="IPR011460">
    <property type="entry name" value="Lcl_C"/>
</dbReference>
<sequence length="513" mass="54176">MRTRFALLLLGFELLCKPIEVHNPAIPFSDAWWETTFVRCILGELDICLPGPAISGSLTAKFVSNNSGAVNSSDLTWRSDTDGTYDVRIDAGSCTSGSSLITGTATANTDNLASVNASFLPLGASYIRVCVTDPVENITGSGTFKIVRDDTYPTLSTNPVAGAYNSSRNVSIICSDTGGAGCDKISYVTDTSTPDIDGATGTINVGTQYSTPINVPANSTTSFKYVARDKAGNVTSVDSADISVDTVTPTISATNPSNNATGVALSPGAISLSFAEPMDTSLTMSMTTEIYNGTSWVTIPNNNTIFDWQDSQTLVITISWTYFPEDSQIRWTIPSSSLQDLAGNGVSQQASFTTITGAAITGAQTYSGPTAHGTYTADITTTDTSTGLVWKTCWEGKMGAGCASGSATNSSWADALDGCSYLNYIHGPGIGYADRENWRLPRAEELYSLVEGSANPYINTTAFPNPVSPATWTSSRGVAGSPLEQFARTVVFAYGILNEFDKSLSYAIHCVSD</sequence>
<dbReference type="PANTHER" id="PTHR35812">
    <property type="entry name" value="LIPOPROTEIN"/>
    <property type="match status" value="1"/>
</dbReference>
<feature type="domain" description="SbsA Ig-like" evidence="3">
    <location>
        <begin position="245"/>
        <end position="354"/>
    </location>
</feature>
<evidence type="ECO:0000256" key="1">
    <source>
        <dbReference type="ARBA" id="ARBA00022729"/>
    </source>
</evidence>
<proteinExistence type="predicted"/>
<name>A0A2M9YFE0_9LEPT</name>
<dbReference type="EMBL" id="NPDR01000001">
    <property type="protein sequence ID" value="PJZ50244.1"/>
    <property type="molecule type" value="Genomic_DNA"/>
</dbReference>
<dbReference type="InterPro" id="IPR026876">
    <property type="entry name" value="Fn3_assoc_repeat"/>
</dbReference>
<dbReference type="Pfam" id="PF13287">
    <property type="entry name" value="Fn3_assoc"/>
    <property type="match status" value="1"/>
</dbReference>
<dbReference type="Proteomes" id="UP000231926">
    <property type="component" value="Unassembled WGS sequence"/>
</dbReference>
<reference evidence="4 5" key="1">
    <citation type="submission" date="2017-07" db="EMBL/GenBank/DDBJ databases">
        <title>Leptospira spp. isolated from tropical soils.</title>
        <authorList>
            <person name="Thibeaux R."/>
            <person name="Iraola G."/>
            <person name="Ferres I."/>
            <person name="Bierque E."/>
            <person name="Girault D."/>
            <person name="Soupe-Gilbert M.-E."/>
            <person name="Picardeau M."/>
            <person name="Goarant C."/>
        </authorList>
    </citation>
    <scope>NUCLEOTIDE SEQUENCE [LARGE SCALE GENOMIC DNA]</scope>
    <source>
        <strain evidence="4 5">FH4-C-A2</strain>
    </source>
</reference>
<keyword evidence="1" id="KW-0732">Signal</keyword>
<organism evidence="4 5">
    <name type="scientific">Leptospira saintgironsiae</name>
    <dbReference type="NCBI Taxonomy" id="2023183"/>
    <lineage>
        <taxon>Bacteria</taxon>
        <taxon>Pseudomonadati</taxon>
        <taxon>Spirochaetota</taxon>
        <taxon>Spirochaetia</taxon>
        <taxon>Leptospirales</taxon>
        <taxon>Leptospiraceae</taxon>
        <taxon>Leptospira</taxon>
    </lineage>
</organism>
<accession>A0A2M9YFE0</accession>
<comment type="caution">
    <text evidence="4">The sequence shown here is derived from an EMBL/GenBank/DDBJ whole genome shotgun (WGS) entry which is preliminary data.</text>
</comment>